<dbReference type="GO" id="GO:0044718">
    <property type="term" value="P:siderophore transmembrane transport"/>
    <property type="evidence" value="ECO:0007669"/>
    <property type="project" value="TreeGrafter"/>
</dbReference>
<keyword evidence="3 8" id="KW-1134">Transmembrane beta strand</keyword>
<accession>A0A3P1SQX2</accession>
<comment type="similarity">
    <text evidence="8 9">Belongs to the TonB-dependent receptor family.</text>
</comment>
<dbReference type="InterPro" id="IPR039426">
    <property type="entry name" value="TonB-dep_rcpt-like"/>
</dbReference>
<sequence>MLFDSRPLLFILACSVQSVSAEEQNITELDYLNDLPITFAATRLPQRLSAAPASVTIIDRDMIDASSAITIPELLRLVPGMQSYHIATNASAASYHGMSDKFPPRMEVMIDGRSVYIPLFSAVIWETLPISIDDVERIEVVRGTNTVTQGSNAFLGAINIITNDPLSSRDNLVKYTSGEFDTDAVYGRFSSLHSLGNYSLSAGITGNEGNRFNNETQDPYFNRYLTFNTTLSPTLSDTFTINLGINSGYSSVGDINTKPDPKRREFETHYQNIEWFHQYDNGDVRLRYSHSVNSLEAQLLSVAEAAAAIDPPLNAFAGLLLERNAPYHETSEYGDIAQHHIELSATSNISPLSKVLTGFDYRLNQAKNNQLLNTLAWKDEESFRVFGHWELSSIPDWVINTGLSAEHSTTGSIRLSPRLAANYHLNPSLTLRSSVSRAYRMPSLLEANFESIVYVPDALLGATMGEDKYDYNFKINPNLKPEQLDTIDIGVLGNWPAYHSMLDIRFFYEDINDGITETNSDGDDVAGNGVHTYTNKAEWNNKGIEFQYKYQSGTGLKPLLVINYGYIQSSGQRVLDERPGDIDIDKLDSRNPRHTASALASITLPENLQLSLSHYYLSSVRWIEAARSSLDPGNSPYHRTDLKLSKSLQLSETNELKLSLIIQNLLDNPYSEFYANNIFEQRTYLQAQMSF</sequence>
<evidence type="ECO:0000313" key="13">
    <source>
        <dbReference type="Proteomes" id="UP000267535"/>
    </source>
</evidence>
<dbReference type="GO" id="GO:0009279">
    <property type="term" value="C:cell outer membrane"/>
    <property type="evidence" value="ECO:0007669"/>
    <property type="project" value="UniProtKB-SubCell"/>
</dbReference>
<dbReference type="PANTHER" id="PTHR30069">
    <property type="entry name" value="TONB-DEPENDENT OUTER MEMBRANE RECEPTOR"/>
    <property type="match status" value="1"/>
</dbReference>
<feature type="domain" description="TonB-dependent receptor-like beta-barrel" evidence="10">
    <location>
        <begin position="206"/>
        <end position="665"/>
    </location>
</feature>
<evidence type="ECO:0000313" key="12">
    <source>
        <dbReference type="EMBL" id="RRC99533.1"/>
    </source>
</evidence>
<keyword evidence="7 8" id="KW-0998">Cell outer membrane</keyword>
<comment type="subcellular location">
    <subcellularLocation>
        <location evidence="1 8">Cell outer membrane</location>
        <topology evidence="1 8">Multi-pass membrane protein</topology>
    </subcellularLocation>
</comment>
<dbReference type="RefSeq" id="WP_124925723.1">
    <property type="nucleotide sequence ID" value="NZ_BMOH01000006.1"/>
</dbReference>
<dbReference type="PANTHER" id="PTHR30069:SF27">
    <property type="entry name" value="BLL4766 PROTEIN"/>
    <property type="match status" value="1"/>
</dbReference>
<keyword evidence="4 8" id="KW-0812">Transmembrane</keyword>
<dbReference type="GO" id="GO:0015344">
    <property type="term" value="F:siderophore uptake transmembrane transporter activity"/>
    <property type="evidence" value="ECO:0007669"/>
    <property type="project" value="TreeGrafter"/>
</dbReference>
<name>A0A3P1SQX2_9GAMM</name>
<evidence type="ECO:0000256" key="5">
    <source>
        <dbReference type="ARBA" id="ARBA00023077"/>
    </source>
</evidence>
<protein>
    <recommendedName>
        <fullName evidence="14">TonB-dependent receptor</fullName>
    </recommendedName>
</protein>
<evidence type="ECO:0000259" key="11">
    <source>
        <dbReference type="Pfam" id="PF07715"/>
    </source>
</evidence>
<keyword evidence="5 9" id="KW-0798">TonB box</keyword>
<dbReference type="AlphaFoldDB" id="A0A3P1SQX2"/>
<dbReference type="InterPro" id="IPR037066">
    <property type="entry name" value="Plug_dom_sf"/>
</dbReference>
<keyword evidence="6 8" id="KW-0472">Membrane</keyword>
<comment type="caution">
    <text evidence="12">The sequence shown here is derived from an EMBL/GenBank/DDBJ whole genome shotgun (WGS) entry which is preliminary data.</text>
</comment>
<dbReference type="SUPFAM" id="SSF56935">
    <property type="entry name" value="Porins"/>
    <property type="match status" value="1"/>
</dbReference>
<dbReference type="Pfam" id="PF00593">
    <property type="entry name" value="TonB_dep_Rec_b-barrel"/>
    <property type="match status" value="1"/>
</dbReference>
<dbReference type="EMBL" id="RQXV01000004">
    <property type="protein sequence ID" value="RRC99533.1"/>
    <property type="molecule type" value="Genomic_DNA"/>
</dbReference>
<dbReference type="PROSITE" id="PS52016">
    <property type="entry name" value="TONB_DEPENDENT_REC_3"/>
    <property type="match status" value="1"/>
</dbReference>
<reference evidence="12 13" key="1">
    <citation type="submission" date="2018-11" db="EMBL/GenBank/DDBJ databases">
        <title>The draft genome sequence of Amphritea balenae JAMM 1525T.</title>
        <authorList>
            <person name="Fang Z."/>
            <person name="Zhang Y."/>
            <person name="Han X."/>
        </authorList>
    </citation>
    <scope>NUCLEOTIDE SEQUENCE [LARGE SCALE GENOMIC DNA]</scope>
    <source>
        <strain evidence="12 13">JAMM 1525</strain>
    </source>
</reference>
<dbReference type="Pfam" id="PF07715">
    <property type="entry name" value="Plug"/>
    <property type="match status" value="1"/>
</dbReference>
<dbReference type="Gene3D" id="2.40.170.20">
    <property type="entry name" value="TonB-dependent receptor, beta-barrel domain"/>
    <property type="match status" value="1"/>
</dbReference>
<dbReference type="Proteomes" id="UP000267535">
    <property type="component" value="Unassembled WGS sequence"/>
</dbReference>
<evidence type="ECO:0000256" key="3">
    <source>
        <dbReference type="ARBA" id="ARBA00022452"/>
    </source>
</evidence>
<keyword evidence="13" id="KW-1185">Reference proteome</keyword>
<evidence type="ECO:0000256" key="6">
    <source>
        <dbReference type="ARBA" id="ARBA00023136"/>
    </source>
</evidence>
<evidence type="ECO:0008006" key="14">
    <source>
        <dbReference type="Google" id="ProtNLM"/>
    </source>
</evidence>
<proteinExistence type="inferred from homology"/>
<dbReference type="InterPro" id="IPR036942">
    <property type="entry name" value="Beta-barrel_TonB_sf"/>
</dbReference>
<evidence type="ECO:0000256" key="8">
    <source>
        <dbReference type="PROSITE-ProRule" id="PRU01360"/>
    </source>
</evidence>
<evidence type="ECO:0000256" key="2">
    <source>
        <dbReference type="ARBA" id="ARBA00022448"/>
    </source>
</evidence>
<keyword evidence="2 8" id="KW-0813">Transport</keyword>
<evidence type="ECO:0000256" key="7">
    <source>
        <dbReference type="ARBA" id="ARBA00023237"/>
    </source>
</evidence>
<dbReference type="Gene3D" id="2.170.130.10">
    <property type="entry name" value="TonB-dependent receptor, plug domain"/>
    <property type="match status" value="1"/>
</dbReference>
<evidence type="ECO:0000256" key="4">
    <source>
        <dbReference type="ARBA" id="ARBA00022692"/>
    </source>
</evidence>
<dbReference type="OrthoDB" id="9758929at2"/>
<dbReference type="InterPro" id="IPR012910">
    <property type="entry name" value="Plug_dom"/>
</dbReference>
<organism evidence="12 13">
    <name type="scientific">Amphritea balenae</name>
    <dbReference type="NCBI Taxonomy" id="452629"/>
    <lineage>
        <taxon>Bacteria</taxon>
        <taxon>Pseudomonadati</taxon>
        <taxon>Pseudomonadota</taxon>
        <taxon>Gammaproteobacteria</taxon>
        <taxon>Oceanospirillales</taxon>
        <taxon>Oceanospirillaceae</taxon>
        <taxon>Amphritea</taxon>
    </lineage>
</organism>
<evidence type="ECO:0000256" key="1">
    <source>
        <dbReference type="ARBA" id="ARBA00004571"/>
    </source>
</evidence>
<feature type="domain" description="TonB-dependent receptor plug" evidence="11">
    <location>
        <begin position="49"/>
        <end position="156"/>
    </location>
</feature>
<evidence type="ECO:0000256" key="9">
    <source>
        <dbReference type="RuleBase" id="RU003357"/>
    </source>
</evidence>
<dbReference type="InterPro" id="IPR000531">
    <property type="entry name" value="Beta-barrel_TonB"/>
</dbReference>
<gene>
    <name evidence="12" type="ORF">EHS89_08470</name>
</gene>
<evidence type="ECO:0000259" key="10">
    <source>
        <dbReference type="Pfam" id="PF00593"/>
    </source>
</evidence>